<dbReference type="EMBL" id="KE651167">
    <property type="protein sequence ID" value="EEB07861.1"/>
    <property type="molecule type" value="Genomic_DNA"/>
</dbReference>
<dbReference type="AlphaFoldDB" id="B6K304"/>
<dbReference type="VEuPathDB" id="FungiDB:SJAG_02983"/>
<dbReference type="JaponicusDB" id="SJAG_02983"/>
<evidence type="ECO:0000313" key="2">
    <source>
        <dbReference type="EMBL" id="EEB07861.1"/>
    </source>
</evidence>
<dbReference type="HOGENOM" id="CLU_2962171_0_0_1"/>
<feature type="region of interest" description="Disordered" evidence="1">
    <location>
        <begin position="34"/>
        <end position="59"/>
    </location>
</feature>
<gene>
    <name evidence="2" type="ORF">SJAG_02983</name>
</gene>
<organism evidence="2 3">
    <name type="scientific">Schizosaccharomyces japonicus (strain yFS275 / FY16936)</name>
    <name type="common">Fission yeast</name>
    <dbReference type="NCBI Taxonomy" id="402676"/>
    <lineage>
        <taxon>Eukaryota</taxon>
        <taxon>Fungi</taxon>
        <taxon>Dikarya</taxon>
        <taxon>Ascomycota</taxon>
        <taxon>Taphrinomycotina</taxon>
        <taxon>Schizosaccharomycetes</taxon>
        <taxon>Schizosaccharomycetales</taxon>
        <taxon>Schizosaccharomycetaceae</taxon>
        <taxon>Schizosaccharomyces</taxon>
    </lineage>
</organism>
<evidence type="ECO:0000256" key="1">
    <source>
        <dbReference type="SAM" id="MobiDB-lite"/>
    </source>
</evidence>
<reference evidence="2 3" key="1">
    <citation type="journal article" date="2011" name="Science">
        <title>Comparative functional genomics of the fission yeasts.</title>
        <authorList>
            <person name="Rhind N."/>
            <person name="Chen Z."/>
            <person name="Yassour M."/>
            <person name="Thompson D.A."/>
            <person name="Haas B.J."/>
            <person name="Habib N."/>
            <person name="Wapinski I."/>
            <person name="Roy S."/>
            <person name="Lin M.F."/>
            <person name="Heiman D.I."/>
            <person name="Young S.K."/>
            <person name="Furuya K."/>
            <person name="Guo Y."/>
            <person name="Pidoux A."/>
            <person name="Chen H.M."/>
            <person name="Robbertse B."/>
            <person name="Goldberg J.M."/>
            <person name="Aoki K."/>
            <person name="Bayne E.H."/>
            <person name="Berlin A.M."/>
            <person name="Desjardins C.A."/>
            <person name="Dobbs E."/>
            <person name="Dukaj L."/>
            <person name="Fan L."/>
            <person name="FitzGerald M.G."/>
            <person name="French C."/>
            <person name="Gujja S."/>
            <person name="Hansen K."/>
            <person name="Keifenheim D."/>
            <person name="Levin J.Z."/>
            <person name="Mosher R.A."/>
            <person name="Mueller C.A."/>
            <person name="Pfiffner J."/>
            <person name="Priest M."/>
            <person name="Russ C."/>
            <person name="Smialowska A."/>
            <person name="Swoboda P."/>
            <person name="Sykes S.M."/>
            <person name="Vaughn M."/>
            <person name="Vengrova S."/>
            <person name="Yoder R."/>
            <person name="Zeng Q."/>
            <person name="Allshire R."/>
            <person name="Baulcombe D."/>
            <person name="Birren B.W."/>
            <person name="Brown W."/>
            <person name="Ekwall K."/>
            <person name="Kellis M."/>
            <person name="Leatherwood J."/>
            <person name="Levin H."/>
            <person name="Margalit H."/>
            <person name="Martienssen R."/>
            <person name="Nieduszynski C.A."/>
            <person name="Spatafora J.W."/>
            <person name="Friedman N."/>
            <person name="Dalgaard J.Z."/>
            <person name="Baumann P."/>
            <person name="Niki H."/>
            <person name="Regev A."/>
            <person name="Nusbaum C."/>
        </authorList>
    </citation>
    <scope>NUCLEOTIDE SEQUENCE [LARGE SCALE GENOMIC DNA]</scope>
    <source>
        <strain evidence="3">yFS275 / FY16936</strain>
    </source>
</reference>
<dbReference type="GeneID" id="7051755"/>
<accession>B6K304</accession>
<dbReference type="RefSeq" id="XP_002174154.1">
    <property type="nucleotide sequence ID" value="XM_002174118.1"/>
</dbReference>
<proteinExistence type="predicted"/>
<sequence length="59" mass="6623">MTSQDNTHDDHKTFGQKLKHVGSVLYDWLEKTGYHEHPNLPPAAPEAQTQEAQTGTQAH</sequence>
<protein>
    <submittedName>
        <fullName evidence="2">Uncharacterized protein</fullName>
    </submittedName>
</protein>
<feature type="compositionally biased region" description="Low complexity" evidence="1">
    <location>
        <begin position="45"/>
        <end position="59"/>
    </location>
</feature>
<keyword evidence="3" id="KW-1185">Reference proteome</keyword>
<dbReference type="Proteomes" id="UP000001744">
    <property type="component" value="Unassembled WGS sequence"/>
</dbReference>
<name>B6K304_SCHJY</name>
<evidence type="ECO:0000313" key="3">
    <source>
        <dbReference type="Proteomes" id="UP000001744"/>
    </source>
</evidence>